<dbReference type="PANTHER" id="PTHR42776:SF27">
    <property type="entry name" value="DIPEPTIDYL PEPTIDASE FAMILY MEMBER 6"/>
    <property type="match status" value="1"/>
</dbReference>
<feature type="domain" description="Peptidase S9 prolyl oligopeptidase catalytic" evidence="2">
    <location>
        <begin position="684"/>
        <end position="859"/>
    </location>
</feature>
<dbReference type="AlphaFoldDB" id="A0A1G7WT53"/>
<evidence type="ECO:0000313" key="4">
    <source>
        <dbReference type="Proteomes" id="UP000199274"/>
    </source>
</evidence>
<evidence type="ECO:0000313" key="3">
    <source>
        <dbReference type="EMBL" id="SDG75084.1"/>
    </source>
</evidence>
<dbReference type="GO" id="GO:0004252">
    <property type="term" value="F:serine-type endopeptidase activity"/>
    <property type="evidence" value="ECO:0007669"/>
    <property type="project" value="TreeGrafter"/>
</dbReference>
<protein>
    <submittedName>
        <fullName evidence="3">Prolyl oligopeptidase family protein</fullName>
    </submittedName>
</protein>
<dbReference type="InterPro" id="IPR011042">
    <property type="entry name" value="6-blade_b-propeller_TolB-like"/>
</dbReference>
<dbReference type="GO" id="GO:0006508">
    <property type="term" value="P:proteolysis"/>
    <property type="evidence" value="ECO:0007669"/>
    <property type="project" value="InterPro"/>
</dbReference>
<dbReference type="Gene3D" id="2.120.10.30">
    <property type="entry name" value="TolB, C-terminal domain"/>
    <property type="match status" value="2"/>
</dbReference>
<gene>
    <name evidence="3" type="ORF">SAMN04488062_10218</name>
</gene>
<accession>A0A1G7WT53</accession>
<dbReference type="STRING" id="178355.SAMN04488062_10218"/>
<dbReference type="SUPFAM" id="SSF53474">
    <property type="entry name" value="alpha/beta-Hydrolases"/>
    <property type="match status" value="1"/>
</dbReference>
<name>A0A1G7WT53_9FLAO</name>
<proteinExistence type="predicted"/>
<dbReference type="EMBL" id="FNDB01000002">
    <property type="protein sequence ID" value="SDG75084.1"/>
    <property type="molecule type" value="Genomic_DNA"/>
</dbReference>
<keyword evidence="1" id="KW-0378">Hydrolase</keyword>
<keyword evidence="4" id="KW-1185">Reference proteome</keyword>
<reference evidence="4" key="1">
    <citation type="submission" date="2016-10" db="EMBL/GenBank/DDBJ databases">
        <authorList>
            <person name="Varghese N."/>
            <person name="Submissions S."/>
        </authorList>
    </citation>
    <scope>NUCLEOTIDE SEQUENCE [LARGE SCALE GENOMIC DNA]</scope>
    <source>
        <strain evidence="4">CGMCC 1.2747</strain>
    </source>
</reference>
<dbReference type="PANTHER" id="PTHR42776">
    <property type="entry name" value="SERINE PEPTIDASE S9 FAMILY MEMBER"/>
    <property type="match status" value="1"/>
</dbReference>
<dbReference type="Pfam" id="PF00326">
    <property type="entry name" value="Peptidase_S9"/>
    <property type="match status" value="1"/>
</dbReference>
<dbReference type="InterPro" id="IPR029058">
    <property type="entry name" value="AB_hydrolase_fold"/>
</dbReference>
<sequence length="873" mass="99893">MRCSFSSMFYGIVAVLIIGVAPCPVMGQELAKKQLLEADYLLWGTMGGEQISPKGKWGSYRMSYENDIDTLFVVNTQTKQRYILAGGSVGRFNREQTFAYTKKEVLVLVDLATGKESQIPAVERYDFSADGNNLITMEKGSQLVVRKYGQIIDRIANVTEYNWDDANNMLLYATTENGEGAVGYLTLEGNYSRRSIIQPKMQSFKALKWQHKGKKVSFFGVNEGQERLYCYDIVSGRMHILKSTAANFPHFMKISPDQNVELTVSRDGKKVFFGITPVVARDTTVVTGAVEIWNAKDKMIYPERTLLASVKHPQYLAVWYPELNIVRQISTAEQPWVMLSGNQEYALVAALLQYVPKYKWIADMDYYLVNLETGKREFFLKEQSGFMDHMGISPDGRYINYYKESNWWVYDIKRQTHTNVTKGLDVSWDNRATDPGNELNVWRQPGWTIDDQWSLYYDYNDIWAISPDGLERKRLTRGKEKQLRFRFDASAVSDQQGFNYLGIGIYRYDLSKNVLLTAQDLYGGATGYYLLHPNKVAVPVAMDNSAITKLQKGKESNAFVYVTQRFDHPPTLMFRKEIDRPTVILKQSNSQQELYQWGKSEMIHYKNSKGRVLNGALFYPSGYDSSKRYPMVVYIYDIVSHSVNNYVNPTLHNTLGFNITNLTTSGYAVLLADIAFEKGNTGFSAVDCVTKAASTVVEMGIADPRRLALMGHSFGGYETNFIITQTNMFATAISGAGVSDTMGHYFNFNTVYKDIDGWRYENQQYRMGFSFFENQEAYYRNSPLFNAKTITTPLLTWAGAQDSNVQPRQAATFYAALRRLQKEHVMLVYPNDGHIFYNPKNQEDVTRKMQDWLGHYLKGEAKAMWMKIDKEQN</sequence>
<dbReference type="SUPFAM" id="SSF82171">
    <property type="entry name" value="DPP6 N-terminal domain-like"/>
    <property type="match status" value="1"/>
</dbReference>
<evidence type="ECO:0000256" key="1">
    <source>
        <dbReference type="ARBA" id="ARBA00022801"/>
    </source>
</evidence>
<dbReference type="Gene3D" id="3.40.50.1820">
    <property type="entry name" value="alpha/beta hydrolase"/>
    <property type="match status" value="1"/>
</dbReference>
<organism evidence="3 4">
    <name type="scientific">Flavobacterium omnivorum</name>
    <dbReference type="NCBI Taxonomy" id="178355"/>
    <lineage>
        <taxon>Bacteria</taxon>
        <taxon>Pseudomonadati</taxon>
        <taxon>Bacteroidota</taxon>
        <taxon>Flavobacteriia</taxon>
        <taxon>Flavobacteriales</taxon>
        <taxon>Flavobacteriaceae</taxon>
        <taxon>Flavobacterium</taxon>
    </lineage>
</organism>
<dbReference type="Proteomes" id="UP000199274">
    <property type="component" value="Unassembled WGS sequence"/>
</dbReference>
<evidence type="ECO:0000259" key="2">
    <source>
        <dbReference type="Pfam" id="PF00326"/>
    </source>
</evidence>
<dbReference type="InterPro" id="IPR001375">
    <property type="entry name" value="Peptidase_S9_cat"/>
</dbReference>